<dbReference type="PANTHER" id="PTHR43031">
    <property type="entry name" value="FAD-DEPENDENT OXIDOREDUCTASE"/>
    <property type="match status" value="1"/>
</dbReference>
<dbReference type="InterPro" id="IPR050229">
    <property type="entry name" value="GlpE_sulfurtransferase"/>
</dbReference>
<dbReference type="EMBL" id="QFXE01000006">
    <property type="protein sequence ID" value="RDH87224.1"/>
    <property type="molecule type" value="Genomic_DNA"/>
</dbReference>
<dbReference type="SUPFAM" id="SSF52821">
    <property type="entry name" value="Rhodanese/Cell cycle control phosphatase"/>
    <property type="match status" value="1"/>
</dbReference>
<dbReference type="PANTHER" id="PTHR43031:SF10">
    <property type="entry name" value="RHODANESE DOMAIN-CONTAINING PROTEIN"/>
    <property type="match status" value="1"/>
</dbReference>
<gene>
    <name evidence="2" type="ORF">DIZ78_05325</name>
</gene>
<feature type="domain" description="Rhodanese" evidence="1">
    <location>
        <begin position="73"/>
        <end position="165"/>
    </location>
</feature>
<evidence type="ECO:0000313" key="2">
    <source>
        <dbReference type="EMBL" id="RDH87224.1"/>
    </source>
</evidence>
<proteinExistence type="predicted"/>
<accession>A0A370DQH2</accession>
<name>A0A370DQH2_9GAMM</name>
<protein>
    <submittedName>
        <fullName evidence="2">Rhodanese-like domain-containing protein</fullName>
    </submittedName>
</protein>
<dbReference type="CDD" id="cd00158">
    <property type="entry name" value="RHOD"/>
    <property type="match status" value="1"/>
</dbReference>
<dbReference type="AlphaFoldDB" id="A0A370DQH2"/>
<dbReference type="Pfam" id="PF00581">
    <property type="entry name" value="Rhodanese"/>
    <property type="match status" value="1"/>
</dbReference>
<dbReference type="InterPro" id="IPR001763">
    <property type="entry name" value="Rhodanese-like_dom"/>
</dbReference>
<organism evidence="2 3">
    <name type="scientific">endosymbiont of Escarpia spicata</name>
    <dbReference type="NCBI Taxonomy" id="2200908"/>
    <lineage>
        <taxon>Bacteria</taxon>
        <taxon>Pseudomonadati</taxon>
        <taxon>Pseudomonadota</taxon>
        <taxon>Gammaproteobacteria</taxon>
        <taxon>sulfur-oxidizing symbionts</taxon>
    </lineage>
</organism>
<dbReference type="Proteomes" id="UP000254771">
    <property type="component" value="Unassembled WGS sequence"/>
</dbReference>
<dbReference type="Gene3D" id="3.40.250.10">
    <property type="entry name" value="Rhodanese-like domain"/>
    <property type="match status" value="1"/>
</dbReference>
<reference evidence="2 3" key="1">
    <citation type="journal article" date="2018" name="ISME J.">
        <title>Endosymbiont genomes yield clues of tubeworm success.</title>
        <authorList>
            <person name="Li Y."/>
            <person name="Liles M.R."/>
            <person name="Halanych K.M."/>
        </authorList>
    </citation>
    <scope>NUCLEOTIDE SEQUENCE [LARGE SCALE GENOMIC DNA]</scope>
    <source>
        <strain evidence="2">A1462</strain>
    </source>
</reference>
<evidence type="ECO:0000313" key="3">
    <source>
        <dbReference type="Proteomes" id="UP000254771"/>
    </source>
</evidence>
<sequence>MAIEVSSTLLEEVCMKKLFLLIILSVFFVGPVFSYDQGLAKSYEQYFSSFSGKGTAKALQMIPTKVFVESLKKGEKLFIVDIRTPGETGVYGFNLANSTVIPMNEVFTSANLAKIPTSGKVVIVCKAGHRAMAIATGLRHIGFKNVFVLKHGISDVANFLSPKNAY</sequence>
<dbReference type="InterPro" id="IPR036873">
    <property type="entry name" value="Rhodanese-like_dom_sf"/>
</dbReference>
<dbReference type="SMART" id="SM00450">
    <property type="entry name" value="RHOD"/>
    <property type="match status" value="1"/>
</dbReference>
<keyword evidence="3" id="KW-1185">Reference proteome</keyword>
<comment type="caution">
    <text evidence="2">The sequence shown here is derived from an EMBL/GenBank/DDBJ whole genome shotgun (WGS) entry which is preliminary data.</text>
</comment>
<dbReference type="PROSITE" id="PS50206">
    <property type="entry name" value="RHODANESE_3"/>
    <property type="match status" value="1"/>
</dbReference>
<evidence type="ECO:0000259" key="1">
    <source>
        <dbReference type="PROSITE" id="PS50206"/>
    </source>
</evidence>